<dbReference type="AlphaFoldDB" id="A0A095CCT4"/>
<dbReference type="EMBL" id="KL251456">
    <property type="protein sequence ID" value="KGB40408.1"/>
    <property type="molecule type" value="Genomic_DNA"/>
</dbReference>
<gene>
    <name evidence="1" type="ORF">MS3_08875</name>
</gene>
<protein>
    <submittedName>
        <fullName evidence="1">Uncharacterized protein</fullName>
    </submittedName>
</protein>
<name>A0A095CCT4_SCHHA</name>
<proteinExistence type="predicted"/>
<accession>A0A095CCT4</accession>
<evidence type="ECO:0000313" key="1">
    <source>
        <dbReference type="EMBL" id="KGB40408.1"/>
    </source>
</evidence>
<sequence length="60" mass="7005">MNSFWVHFALYKTTDEIVIATHYRLNLLTIRVSQEIRDGDTLDTKESDEIDIKCDITMAN</sequence>
<reference evidence="1" key="1">
    <citation type="journal article" date="2012" name="Nat. Genet.">
        <title>Whole-genome sequence of Schistosoma haematobium.</title>
        <authorList>
            <person name="Young N.D."/>
            <person name="Jex A.R."/>
            <person name="Li B."/>
            <person name="Liu S."/>
            <person name="Yang L."/>
            <person name="Xiong Z."/>
            <person name="Li Y."/>
            <person name="Cantacessi C."/>
            <person name="Hall R.S."/>
            <person name="Xu X."/>
            <person name="Chen F."/>
            <person name="Wu X."/>
            <person name="Zerlotini A."/>
            <person name="Oliveira G."/>
            <person name="Hofmann A."/>
            <person name="Zhang G."/>
            <person name="Fang X."/>
            <person name="Kang Y."/>
            <person name="Campbell B.E."/>
            <person name="Loukas A."/>
            <person name="Ranganathan S."/>
            <person name="Rollinson D."/>
            <person name="Rinaldi G."/>
            <person name="Brindley P.J."/>
            <person name="Yang H."/>
            <person name="Wang J."/>
            <person name="Wang J."/>
            <person name="Gasser R.B."/>
        </authorList>
    </citation>
    <scope>NUCLEOTIDE SEQUENCE [LARGE SCALE GENOMIC DNA]</scope>
</reference>
<organism evidence="1">
    <name type="scientific">Schistosoma haematobium</name>
    <name type="common">Blood fluke</name>
    <dbReference type="NCBI Taxonomy" id="6185"/>
    <lineage>
        <taxon>Eukaryota</taxon>
        <taxon>Metazoa</taxon>
        <taxon>Spiralia</taxon>
        <taxon>Lophotrochozoa</taxon>
        <taxon>Platyhelminthes</taxon>
        <taxon>Trematoda</taxon>
        <taxon>Digenea</taxon>
        <taxon>Strigeidida</taxon>
        <taxon>Schistosomatoidea</taxon>
        <taxon>Schistosomatidae</taxon>
        <taxon>Schistosoma</taxon>
    </lineage>
</organism>